<dbReference type="Pfam" id="PF00096">
    <property type="entry name" value="zf-C2H2"/>
    <property type="match status" value="6"/>
</dbReference>
<organism evidence="11 12">
    <name type="scientific">Anopheles albimanus</name>
    <name type="common">New world malaria mosquito</name>
    <dbReference type="NCBI Taxonomy" id="7167"/>
    <lineage>
        <taxon>Eukaryota</taxon>
        <taxon>Metazoa</taxon>
        <taxon>Ecdysozoa</taxon>
        <taxon>Arthropoda</taxon>
        <taxon>Hexapoda</taxon>
        <taxon>Insecta</taxon>
        <taxon>Pterygota</taxon>
        <taxon>Neoptera</taxon>
        <taxon>Endopterygota</taxon>
        <taxon>Diptera</taxon>
        <taxon>Nematocera</taxon>
        <taxon>Culicoidea</taxon>
        <taxon>Culicidae</taxon>
        <taxon>Anophelinae</taxon>
        <taxon>Anopheles</taxon>
    </lineage>
</organism>
<keyword evidence="2" id="KW-0479">Metal-binding</keyword>
<name>A0A182FBI6_ANOAL</name>
<dbReference type="InterPro" id="IPR036236">
    <property type="entry name" value="Znf_C2H2_sf"/>
</dbReference>
<evidence type="ECO:0000313" key="12">
    <source>
        <dbReference type="Proteomes" id="UP000069272"/>
    </source>
</evidence>
<dbReference type="FunFam" id="3.30.160.60:FF:001557">
    <property type="entry name" value="Transcription factor E4F1"/>
    <property type="match status" value="1"/>
</dbReference>
<dbReference type="GO" id="GO:0001227">
    <property type="term" value="F:DNA-binding transcription repressor activity, RNA polymerase II-specific"/>
    <property type="evidence" value="ECO:0007669"/>
    <property type="project" value="TreeGrafter"/>
</dbReference>
<dbReference type="SUPFAM" id="SSF57667">
    <property type="entry name" value="beta-beta-alpha zinc fingers"/>
    <property type="match status" value="6"/>
</dbReference>
<dbReference type="GO" id="GO:0005654">
    <property type="term" value="C:nucleoplasm"/>
    <property type="evidence" value="ECO:0007669"/>
    <property type="project" value="TreeGrafter"/>
</dbReference>
<dbReference type="Proteomes" id="UP000069272">
    <property type="component" value="Chromosome 3R"/>
</dbReference>
<dbReference type="GO" id="GO:0008270">
    <property type="term" value="F:zinc ion binding"/>
    <property type="evidence" value="ECO:0007669"/>
    <property type="project" value="UniProtKB-UniRule"/>
</dbReference>
<dbReference type="Pfam" id="PF07776">
    <property type="entry name" value="zf-AD"/>
    <property type="match status" value="1"/>
</dbReference>
<dbReference type="FunFam" id="3.30.160.60:FF:000478">
    <property type="entry name" value="Zinc finger protein 133"/>
    <property type="match status" value="1"/>
</dbReference>
<feature type="region of interest" description="Disordered" evidence="10">
    <location>
        <begin position="171"/>
        <end position="199"/>
    </location>
</feature>
<dbReference type="AlphaFoldDB" id="A0A182FBI6"/>
<dbReference type="PROSITE" id="PS50157">
    <property type="entry name" value="ZINC_FINGER_C2H2_2"/>
    <property type="match status" value="11"/>
</dbReference>
<evidence type="ECO:0000256" key="5">
    <source>
        <dbReference type="ARBA" id="ARBA00022833"/>
    </source>
</evidence>
<evidence type="ECO:0000256" key="4">
    <source>
        <dbReference type="ARBA" id="ARBA00022771"/>
    </source>
</evidence>
<keyword evidence="3" id="KW-0677">Repeat</keyword>
<evidence type="ECO:0000256" key="1">
    <source>
        <dbReference type="ARBA" id="ARBA00004123"/>
    </source>
</evidence>
<proteinExistence type="predicted"/>
<dbReference type="SMART" id="SM00355">
    <property type="entry name" value="ZnF_C2H2"/>
    <property type="match status" value="11"/>
</dbReference>
<dbReference type="GO" id="GO:0000978">
    <property type="term" value="F:RNA polymerase II cis-regulatory region sequence-specific DNA binding"/>
    <property type="evidence" value="ECO:0007669"/>
    <property type="project" value="TreeGrafter"/>
</dbReference>
<dbReference type="PROSITE" id="PS00028">
    <property type="entry name" value="ZINC_FINGER_C2H2_1"/>
    <property type="match status" value="10"/>
</dbReference>
<dbReference type="SUPFAM" id="SSF57716">
    <property type="entry name" value="Glucocorticoid receptor-like (DNA-binding domain)"/>
    <property type="match status" value="1"/>
</dbReference>
<keyword evidence="5" id="KW-0862">Zinc</keyword>
<dbReference type="Gene3D" id="3.30.160.60">
    <property type="entry name" value="Classic Zinc Finger"/>
    <property type="match status" value="9"/>
</dbReference>
<reference evidence="11" key="2">
    <citation type="submission" date="2022-08" db="UniProtKB">
        <authorList>
            <consortium name="EnsemblMetazoa"/>
        </authorList>
    </citation>
    <scope>IDENTIFICATION</scope>
    <source>
        <strain evidence="11">STECLA/ALBI9_A</strain>
    </source>
</reference>
<dbReference type="VEuPathDB" id="VectorBase:AALB003869"/>
<feature type="compositionally biased region" description="Polar residues" evidence="10">
    <location>
        <begin position="186"/>
        <end position="196"/>
    </location>
</feature>
<dbReference type="FunFam" id="3.30.160.60:FF:000064">
    <property type="entry name" value="Early growth response protein 3"/>
    <property type="match status" value="1"/>
</dbReference>
<dbReference type="GO" id="GO:0045944">
    <property type="term" value="P:positive regulation of transcription by RNA polymerase II"/>
    <property type="evidence" value="ECO:0007669"/>
    <property type="project" value="UniProtKB-ARBA"/>
</dbReference>
<keyword evidence="12" id="KW-1185">Reference proteome</keyword>
<dbReference type="InterPro" id="IPR013087">
    <property type="entry name" value="Znf_C2H2_type"/>
</dbReference>
<dbReference type="PROSITE" id="PS51915">
    <property type="entry name" value="ZAD"/>
    <property type="match status" value="1"/>
</dbReference>
<dbReference type="EnsemblMetazoa" id="AALB003869-RA">
    <property type="protein sequence ID" value="AALB003869-PA"/>
    <property type="gene ID" value="AALB003869"/>
</dbReference>
<reference evidence="11 12" key="1">
    <citation type="journal article" date="2017" name="G3 (Bethesda)">
        <title>The Physical Genome Mapping of Anopheles albimanus Corrected Scaffold Misassemblies and Identified Interarm Rearrangements in Genus Anopheles.</title>
        <authorList>
            <person name="Artemov G.N."/>
            <person name="Peery A.N."/>
            <person name="Jiang X."/>
            <person name="Tu Z."/>
            <person name="Stegniy V.N."/>
            <person name="Sharakhova M.V."/>
            <person name="Sharakhov I.V."/>
        </authorList>
    </citation>
    <scope>NUCLEOTIDE SEQUENCE [LARGE SCALE GENOMIC DNA]</scope>
    <source>
        <strain evidence="11 12">ALBI9_A</strain>
    </source>
</reference>
<evidence type="ECO:0000256" key="3">
    <source>
        <dbReference type="ARBA" id="ARBA00022737"/>
    </source>
</evidence>
<evidence type="ECO:0000256" key="2">
    <source>
        <dbReference type="ARBA" id="ARBA00022723"/>
    </source>
</evidence>
<dbReference type="PANTHER" id="PTHR24399">
    <property type="entry name" value="ZINC FINGER AND BTB DOMAIN-CONTAINING"/>
    <property type="match status" value="1"/>
</dbReference>
<keyword evidence="9" id="KW-0539">Nucleus</keyword>
<dbReference type="STRING" id="7167.A0A182FBI6"/>
<dbReference type="FunFam" id="3.30.160.60:FF:000538">
    <property type="entry name" value="zinc finger protein 853"/>
    <property type="match status" value="1"/>
</dbReference>
<feature type="region of interest" description="Disordered" evidence="10">
    <location>
        <begin position="585"/>
        <end position="605"/>
    </location>
</feature>
<keyword evidence="8" id="KW-0804">Transcription</keyword>
<evidence type="ECO:0000256" key="8">
    <source>
        <dbReference type="ARBA" id="ARBA00023163"/>
    </source>
</evidence>
<evidence type="ECO:0000313" key="11">
    <source>
        <dbReference type="EnsemblMetazoa" id="AALB003869-PA"/>
    </source>
</evidence>
<protein>
    <submittedName>
        <fullName evidence="11">Uncharacterized protein</fullName>
    </submittedName>
</protein>
<evidence type="ECO:0000256" key="9">
    <source>
        <dbReference type="ARBA" id="ARBA00023242"/>
    </source>
</evidence>
<accession>A0A182FBI6</accession>
<keyword evidence="4" id="KW-0863">Zinc-finger</keyword>
<evidence type="ECO:0000256" key="10">
    <source>
        <dbReference type="SAM" id="MobiDB-lite"/>
    </source>
</evidence>
<dbReference type="Gene3D" id="3.40.1800.20">
    <property type="match status" value="1"/>
</dbReference>
<dbReference type="InterPro" id="IPR012934">
    <property type="entry name" value="Znf_AD"/>
</dbReference>
<keyword evidence="7" id="KW-0238">DNA-binding</keyword>
<keyword evidence="6" id="KW-0805">Transcription regulation</keyword>
<dbReference type="PANTHER" id="PTHR24399:SF23">
    <property type="entry name" value="C2H2-TYPE DOMAIN-CONTAINING PROTEIN"/>
    <property type="match status" value="1"/>
</dbReference>
<dbReference type="SMART" id="SM00868">
    <property type="entry name" value="zf-AD"/>
    <property type="match status" value="1"/>
</dbReference>
<evidence type="ECO:0000256" key="6">
    <source>
        <dbReference type="ARBA" id="ARBA00023015"/>
    </source>
</evidence>
<comment type="subcellular location">
    <subcellularLocation>
        <location evidence="1">Nucleus</location>
    </subcellularLocation>
</comment>
<evidence type="ECO:0000256" key="7">
    <source>
        <dbReference type="ARBA" id="ARBA00023125"/>
    </source>
</evidence>
<sequence>MSANANFANSSGNVLLYDSKVCRLCGEENENGLPLFRTGTVKGACEISQLINRYLPVEVQDDGISPRWICPGCHIQLESTAQFFEMILKGQQLVEQLLFKEIERETEREQAAASKNATVARVEDLGPLYDTLLDQAKWNELFSKAELSVTACVGNDLPPIELHELEDLLKPTTDKDTGQDPVPSITEEQSQPVTESTTDEVTELGEKDWIVNSDVSKAGGRLIGFVQNHNATDIGSLVVVESTDGSSRTQSKFICDICAKSFAHERRYVRHRKMHAVLFECSDCLVKFGTTDKLKVHQQEKAHRGEGIVDGIQLDKKTAEQVKPAGHGTEKVDRYACDNCDNTFPELQTVLKHEETVHVSESRTYVCSACGKSFRQKNLLKRHQSTHTEGRPHRCTVCEAAFKTRSTLSKHTKVHDAEAKRFPCTLCDLQFRYKAGLKQHLNVHAGLKPFECQYCEKRFSQRGNLKEHLRTHSGDKPFPCDSCEARFSTSSQQRMHVMRHNSVRPHGCELCSKTFIALEAYKAHMRRHRNEKPFGCSDCPRSFFERWALRKHIRTHTLEKPYACKHCGKAFSDSSNMTRHVATIHGRERKGGEAESTEEPPEPADQATVITINNSMATALSGDELLSLESVVLMNDQ</sequence>
<dbReference type="VEuPathDB" id="VectorBase:AALB20_035257"/>